<evidence type="ECO:0000256" key="3">
    <source>
        <dbReference type="ARBA" id="ARBA00022946"/>
    </source>
</evidence>
<dbReference type="GO" id="GO:0005743">
    <property type="term" value="C:mitochondrial inner membrane"/>
    <property type="evidence" value="ECO:0007669"/>
    <property type="project" value="UniProtKB-ARBA"/>
</dbReference>
<dbReference type="EMBL" id="JAULSX010000003">
    <property type="protein sequence ID" value="KAK3495179.1"/>
    <property type="molecule type" value="Genomic_DNA"/>
</dbReference>
<keyword evidence="5" id="KW-0496">Mitochondrion</keyword>
<feature type="region of interest" description="Disordered" evidence="8">
    <location>
        <begin position="62"/>
        <end position="88"/>
    </location>
</feature>
<dbReference type="RefSeq" id="XP_062694608.1">
    <property type="nucleotide sequence ID" value="XM_062832144.1"/>
</dbReference>
<dbReference type="GO" id="GO:0005762">
    <property type="term" value="C:mitochondrial large ribosomal subunit"/>
    <property type="evidence" value="ECO:0007669"/>
    <property type="project" value="TreeGrafter"/>
</dbReference>
<keyword evidence="3" id="KW-0809">Transit peptide</keyword>
<evidence type="ECO:0000256" key="1">
    <source>
        <dbReference type="ARBA" id="ARBA00004173"/>
    </source>
</evidence>
<comment type="subcellular location">
    <subcellularLocation>
        <location evidence="1">Mitochondrion</location>
    </subcellularLocation>
</comment>
<reference evidence="10 11" key="1">
    <citation type="journal article" date="2023" name="Mol. Phylogenet. Evol.">
        <title>Genome-scale phylogeny and comparative genomics of the fungal order Sordariales.</title>
        <authorList>
            <person name="Hensen N."/>
            <person name="Bonometti L."/>
            <person name="Westerberg I."/>
            <person name="Brannstrom I.O."/>
            <person name="Guillou S."/>
            <person name="Cros-Aarteil S."/>
            <person name="Calhoun S."/>
            <person name="Haridas S."/>
            <person name="Kuo A."/>
            <person name="Mondo S."/>
            <person name="Pangilinan J."/>
            <person name="Riley R."/>
            <person name="LaButti K."/>
            <person name="Andreopoulos B."/>
            <person name="Lipzen A."/>
            <person name="Chen C."/>
            <person name="Yan M."/>
            <person name="Daum C."/>
            <person name="Ng V."/>
            <person name="Clum A."/>
            <person name="Steindorff A."/>
            <person name="Ohm R.A."/>
            <person name="Martin F."/>
            <person name="Silar P."/>
            <person name="Natvig D.O."/>
            <person name="Lalanne C."/>
            <person name="Gautier V."/>
            <person name="Ament-Velasquez S.L."/>
            <person name="Kruys A."/>
            <person name="Hutchinson M.I."/>
            <person name="Powell A.J."/>
            <person name="Barry K."/>
            <person name="Miller A.N."/>
            <person name="Grigoriev I.V."/>
            <person name="Debuchy R."/>
            <person name="Gladieux P."/>
            <person name="Hiltunen Thoren M."/>
            <person name="Johannesson H."/>
        </authorList>
    </citation>
    <scope>NUCLEOTIDE SEQUENCE [LARGE SCALE GENOMIC DNA]</scope>
    <source>
        <strain evidence="10 11">FGSC 10403</strain>
    </source>
</reference>
<evidence type="ECO:0000256" key="4">
    <source>
        <dbReference type="ARBA" id="ARBA00022980"/>
    </source>
</evidence>
<name>A0AAJ0MT93_9PEZI</name>
<dbReference type="GO" id="GO:0003735">
    <property type="term" value="F:structural constituent of ribosome"/>
    <property type="evidence" value="ECO:0007669"/>
    <property type="project" value="InterPro"/>
</dbReference>
<dbReference type="AlphaFoldDB" id="A0AAJ0MT93"/>
<dbReference type="InterPro" id="IPR015797">
    <property type="entry name" value="NUDIX_hydrolase-like_dom_sf"/>
</dbReference>
<gene>
    <name evidence="10" type="ORF">B0T23DRAFT_128331</name>
</gene>
<comment type="similarity">
    <text evidence="2">Belongs to the mitochondrion-specific ribosomal protein mL46 family.</text>
</comment>
<keyword evidence="11" id="KW-1185">Reference proteome</keyword>
<dbReference type="InterPro" id="IPR033650">
    <property type="entry name" value="Ribosomal_mL46_NUDIX"/>
</dbReference>
<evidence type="ECO:0000313" key="11">
    <source>
        <dbReference type="Proteomes" id="UP001285908"/>
    </source>
</evidence>
<dbReference type="FunFam" id="3.90.79.10:FF:000018">
    <property type="entry name" value="39S ribosomal protein L46, mitochondrial"/>
    <property type="match status" value="1"/>
</dbReference>
<dbReference type="PANTHER" id="PTHR13124:SF12">
    <property type="entry name" value="LARGE RIBOSOMAL SUBUNIT PROTEIN ML46"/>
    <property type="match status" value="1"/>
</dbReference>
<dbReference type="Gene3D" id="3.90.79.10">
    <property type="entry name" value="Nucleoside Triphosphate Pyrophosphohydrolase"/>
    <property type="match status" value="1"/>
</dbReference>
<dbReference type="Proteomes" id="UP001285908">
    <property type="component" value="Unassembled WGS sequence"/>
</dbReference>
<dbReference type="InterPro" id="IPR040008">
    <property type="entry name" value="Ribosomal_mL46"/>
</dbReference>
<evidence type="ECO:0000256" key="2">
    <source>
        <dbReference type="ARBA" id="ARBA00009070"/>
    </source>
</evidence>
<dbReference type="InterPro" id="IPR021757">
    <property type="entry name" value="Ribosomal_mL46_N"/>
</dbReference>
<dbReference type="Pfam" id="PF11788">
    <property type="entry name" value="MRP-L46"/>
    <property type="match status" value="1"/>
</dbReference>
<protein>
    <recommendedName>
        <fullName evidence="7">Large ribosomal subunit protein mL46</fullName>
    </recommendedName>
</protein>
<dbReference type="PANTHER" id="PTHR13124">
    <property type="entry name" value="39S RIBOSOMAL PROTEIN L46, MITOCHONDRIAL PRECURSOR-RELATED"/>
    <property type="match status" value="1"/>
</dbReference>
<dbReference type="GeneID" id="87869766"/>
<evidence type="ECO:0000313" key="10">
    <source>
        <dbReference type="EMBL" id="KAK3495179.1"/>
    </source>
</evidence>
<keyword evidence="4 10" id="KW-0689">Ribosomal protein</keyword>
<evidence type="ECO:0000256" key="6">
    <source>
        <dbReference type="ARBA" id="ARBA00023274"/>
    </source>
</evidence>
<keyword evidence="6" id="KW-0687">Ribonucleoprotein</keyword>
<dbReference type="CDD" id="cd04661">
    <property type="entry name" value="NUDIX_MRP_L46"/>
    <property type="match status" value="1"/>
</dbReference>
<proteinExistence type="inferred from homology"/>
<accession>A0AAJ0MT93</accession>
<feature type="compositionally biased region" description="Low complexity" evidence="8">
    <location>
        <begin position="76"/>
        <end position="88"/>
    </location>
</feature>
<organism evidence="10 11">
    <name type="scientific">Neurospora hispaniola</name>
    <dbReference type="NCBI Taxonomy" id="588809"/>
    <lineage>
        <taxon>Eukaryota</taxon>
        <taxon>Fungi</taxon>
        <taxon>Dikarya</taxon>
        <taxon>Ascomycota</taxon>
        <taxon>Pezizomycotina</taxon>
        <taxon>Sordariomycetes</taxon>
        <taxon>Sordariomycetidae</taxon>
        <taxon>Sordariales</taxon>
        <taxon>Sordariaceae</taxon>
        <taxon>Neurospora</taxon>
    </lineage>
</organism>
<evidence type="ECO:0000256" key="8">
    <source>
        <dbReference type="SAM" id="MobiDB-lite"/>
    </source>
</evidence>
<evidence type="ECO:0000256" key="5">
    <source>
        <dbReference type="ARBA" id="ARBA00023128"/>
    </source>
</evidence>
<feature type="domain" description="Large ribosomal subunit protein mL46 N-terminal" evidence="9">
    <location>
        <begin position="93"/>
        <end position="229"/>
    </location>
</feature>
<evidence type="ECO:0000259" key="9">
    <source>
        <dbReference type="Pfam" id="PF11788"/>
    </source>
</evidence>
<sequence length="375" mass="41915">MSASSRGAVLLRSQQRSICLQCRTQTRVLAPAAAAAVFSKNVATAGASAPRRFYSAEASATATTTTTTLPPPHPPVTTSTGTHAATSTSSQIYRIKSGVILTRPPLLTRDLTPFEESFYFYQKRLNERLTAPFRKDFYFKKDTAADLDWRIKLKERHGVPAKDIGRYNPRGRMAWNDEVLVGSQTSSRKHMVDKLLADAEMRVSEDGEEIPAEDRVPVEKPMPRRTEADEKGDVKRLDRALDKTLYLVVKKKADKEGEEAKWMFPTGVVPTDEGLHETAARILAESAGVNMNTWIVGRVPVAHHVVRPVFGQKDGALLKKGEKIFFLKGRIMAGQADLTDNLHDLVDFKWLTQEELRSTLAEEYFHSVKGMFAER</sequence>
<dbReference type="SUPFAM" id="SSF55811">
    <property type="entry name" value="Nudix"/>
    <property type="match status" value="1"/>
</dbReference>
<evidence type="ECO:0000256" key="7">
    <source>
        <dbReference type="ARBA" id="ARBA00035190"/>
    </source>
</evidence>
<comment type="caution">
    <text evidence="10">The sequence shown here is derived from an EMBL/GenBank/DDBJ whole genome shotgun (WGS) entry which is preliminary data.</text>
</comment>